<evidence type="ECO:0000313" key="1">
    <source>
        <dbReference type="EMBL" id="KIK31170.1"/>
    </source>
</evidence>
<reference evidence="1 2" key="1">
    <citation type="submission" date="2014-04" db="EMBL/GenBank/DDBJ databases">
        <authorList>
            <consortium name="DOE Joint Genome Institute"/>
            <person name="Kuo A."/>
            <person name="Kohler A."/>
            <person name="Costa M.D."/>
            <person name="Nagy L.G."/>
            <person name="Floudas D."/>
            <person name="Copeland A."/>
            <person name="Barry K.W."/>
            <person name="Cichocki N."/>
            <person name="Veneault-Fourrey C."/>
            <person name="LaButti K."/>
            <person name="Lindquist E.A."/>
            <person name="Lipzen A."/>
            <person name="Lundell T."/>
            <person name="Morin E."/>
            <person name="Murat C."/>
            <person name="Sun H."/>
            <person name="Tunlid A."/>
            <person name="Henrissat B."/>
            <person name="Grigoriev I.V."/>
            <person name="Hibbett D.S."/>
            <person name="Martin F."/>
            <person name="Nordberg H.P."/>
            <person name="Cantor M.N."/>
            <person name="Hua S.X."/>
        </authorList>
    </citation>
    <scope>NUCLEOTIDE SEQUENCE [LARGE SCALE GENOMIC DNA]</scope>
    <source>
        <strain evidence="1 2">441</strain>
    </source>
</reference>
<dbReference type="HOGENOM" id="CLU_2961693_0_0_1"/>
<dbReference type="AlphaFoldDB" id="A0A0C9Z0Y8"/>
<keyword evidence="2" id="KW-1185">Reference proteome</keyword>
<organism evidence="1 2">
    <name type="scientific">Pisolithus microcarpus 441</name>
    <dbReference type="NCBI Taxonomy" id="765257"/>
    <lineage>
        <taxon>Eukaryota</taxon>
        <taxon>Fungi</taxon>
        <taxon>Dikarya</taxon>
        <taxon>Basidiomycota</taxon>
        <taxon>Agaricomycotina</taxon>
        <taxon>Agaricomycetes</taxon>
        <taxon>Agaricomycetidae</taxon>
        <taxon>Boletales</taxon>
        <taxon>Sclerodermatineae</taxon>
        <taxon>Pisolithaceae</taxon>
        <taxon>Pisolithus</taxon>
    </lineage>
</organism>
<gene>
    <name evidence="1" type="ORF">PISMIDRAFT_670166</name>
</gene>
<proteinExistence type="predicted"/>
<accession>A0A0C9Z0Y8</accession>
<dbReference type="EMBL" id="KN833685">
    <property type="protein sequence ID" value="KIK31170.1"/>
    <property type="molecule type" value="Genomic_DNA"/>
</dbReference>
<reference evidence="2" key="2">
    <citation type="submission" date="2015-01" db="EMBL/GenBank/DDBJ databases">
        <title>Evolutionary Origins and Diversification of the Mycorrhizal Mutualists.</title>
        <authorList>
            <consortium name="DOE Joint Genome Institute"/>
            <consortium name="Mycorrhizal Genomics Consortium"/>
            <person name="Kohler A."/>
            <person name="Kuo A."/>
            <person name="Nagy L.G."/>
            <person name="Floudas D."/>
            <person name="Copeland A."/>
            <person name="Barry K.W."/>
            <person name="Cichocki N."/>
            <person name="Veneault-Fourrey C."/>
            <person name="LaButti K."/>
            <person name="Lindquist E.A."/>
            <person name="Lipzen A."/>
            <person name="Lundell T."/>
            <person name="Morin E."/>
            <person name="Murat C."/>
            <person name="Riley R."/>
            <person name="Ohm R."/>
            <person name="Sun H."/>
            <person name="Tunlid A."/>
            <person name="Henrissat B."/>
            <person name="Grigoriev I.V."/>
            <person name="Hibbett D.S."/>
            <person name="Martin F."/>
        </authorList>
    </citation>
    <scope>NUCLEOTIDE SEQUENCE [LARGE SCALE GENOMIC DNA]</scope>
    <source>
        <strain evidence="2">441</strain>
    </source>
</reference>
<dbReference type="Proteomes" id="UP000054018">
    <property type="component" value="Unassembled WGS sequence"/>
</dbReference>
<protein>
    <submittedName>
        <fullName evidence="1">Uncharacterized protein</fullName>
    </submittedName>
</protein>
<sequence>MKGSKRMVPLLDLRASLSTMLQGGGTLRCGEWAQRGTGGGGEGVVGVTVVGVRTWWGSE</sequence>
<evidence type="ECO:0000313" key="2">
    <source>
        <dbReference type="Proteomes" id="UP000054018"/>
    </source>
</evidence>
<name>A0A0C9Z0Y8_9AGAM</name>